<dbReference type="OrthoDB" id="5195918at2"/>
<dbReference type="RefSeq" id="WP_129455159.1">
    <property type="nucleotide sequence ID" value="NZ_JACXYX010000014.1"/>
</dbReference>
<sequence>MISRSAHGAVLVMAIVASAGAAVPAVAATPVHIDADEKLEGGGSTFTSTIEGCSSGTVSNGPFRIGGGPGTDFGKFNGFKVFECADGGGFVVRLLAKFGEGGSTGTWAIVDGWDGYEDLHGAGTLVGTPTSTGINDVYDGTLRP</sequence>
<evidence type="ECO:0000313" key="2">
    <source>
        <dbReference type="EMBL" id="RYC02026.1"/>
    </source>
</evidence>
<accession>A0A4Q2SBX5</accession>
<protein>
    <submittedName>
        <fullName evidence="2">Uncharacterized protein</fullName>
    </submittedName>
</protein>
<feature type="chain" id="PRO_5038961225" evidence="1">
    <location>
        <begin position="22"/>
        <end position="144"/>
    </location>
</feature>
<reference evidence="2 3" key="1">
    <citation type="submission" date="2019-01" db="EMBL/GenBank/DDBJ databases">
        <title>Novel species of Nocardioides.</title>
        <authorList>
            <person name="Liu Q."/>
            <person name="Xin Y.-H."/>
        </authorList>
    </citation>
    <scope>NUCLEOTIDE SEQUENCE [LARGE SCALE GENOMIC DNA]</scope>
    <source>
        <strain evidence="2 3">CGMCC 4.6875</strain>
    </source>
</reference>
<keyword evidence="1" id="KW-0732">Signal</keyword>
<name>A0A4Q2SBX5_9ACTN</name>
<evidence type="ECO:0000313" key="3">
    <source>
        <dbReference type="Proteomes" id="UP000293291"/>
    </source>
</evidence>
<dbReference type="AlphaFoldDB" id="A0A4Q2SBX5"/>
<feature type="signal peptide" evidence="1">
    <location>
        <begin position="1"/>
        <end position="21"/>
    </location>
</feature>
<comment type="caution">
    <text evidence="2">The sequence shown here is derived from an EMBL/GenBank/DDBJ whole genome shotgun (WGS) entry which is preliminary data.</text>
</comment>
<gene>
    <name evidence="2" type="ORF">EUA07_10820</name>
</gene>
<dbReference type="EMBL" id="SDWU01000010">
    <property type="protein sequence ID" value="RYC02026.1"/>
    <property type="molecule type" value="Genomic_DNA"/>
</dbReference>
<dbReference type="Proteomes" id="UP000293291">
    <property type="component" value="Unassembled WGS sequence"/>
</dbReference>
<proteinExistence type="predicted"/>
<keyword evidence="3" id="KW-1185">Reference proteome</keyword>
<evidence type="ECO:0000256" key="1">
    <source>
        <dbReference type="SAM" id="SignalP"/>
    </source>
</evidence>
<organism evidence="2 3">
    <name type="scientific">Nocardioides ganghwensis</name>
    <dbReference type="NCBI Taxonomy" id="252230"/>
    <lineage>
        <taxon>Bacteria</taxon>
        <taxon>Bacillati</taxon>
        <taxon>Actinomycetota</taxon>
        <taxon>Actinomycetes</taxon>
        <taxon>Propionibacteriales</taxon>
        <taxon>Nocardioidaceae</taxon>
        <taxon>Nocardioides</taxon>
    </lineage>
</organism>